<keyword evidence="2" id="KW-1185">Reference proteome</keyword>
<evidence type="ECO:0000313" key="2">
    <source>
        <dbReference type="Proteomes" id="UP000054558"/>
    </source>
</evidence>
<evidence type="ECO:0000313" key="1">
    <source>
        <dbReference type="EMBL" id="GAQ83338.1"/>
    </source>
</evidence>
<dbReference type="SUPFAM" id="SSF52047">
    <property type="entry name" value="RNI-like"/>
    <property type="match status" value="1"/>
</dbReference>
<accession>A0A1Y1I5E5</accession>
<organism evidence="1 2">
    <name type="scientific">Klebsormidium nitens</name>
    <name type="common">Green alga</name>
    <name type="synonym">Ulothrix nitens</name>
    <dbReference type="NCBI Taxonomy" id="105231"/>
    <lineage>
        <taxon>Eukaryota</taxon>
        <taxon>Viridiplantae</taxon>
        <taxon>Streptophyta</taxon>
        <taxon>Klebsormidiophyceae</taxon>
        <taxon>Klebsormidiales</taxon>
        <taxon>Klebsormidiaceae</taxon>
        <taxon>Klebsormidium</taxon>
    </lineage>
</organism>
<dbReference type="AlphaFoldDB" id="A0A1Y1I5E5"/>
<protein>
    <submittedName>
        <fullName evidence="1">Uncharacterized protein</fullName>
    </submittedName>
</protein>
<sequence length="201" mass="22169">MARAGLRASFDLLPTEVLDIIVEKVRRDCGESFQALGITSRELRDSARRCTRTLVVTPSEDIEKQTVKEASKDGSLSMHLNEFLLEEISKRPGLSELVMSEPGFLSWSGTISILTSLSSVRLTKCSLLAHACASDPGNLVTWEGSFCESALSFSKESLKKLSLVKRIFAACPHLEKLGFSGCDGEEIVRWEKFVQGVRVVE</sequence>
<proteinExistence type="predicted"/>
<dbReference type="EMBL" id="DF237093">
    <property type="protein sequence ID" value="GAQ83338.1"/>
    <property type="molecule type" value="Genomic_DNA"/>
</dbReference>
<name>A0A1Y1I5E5_KLENI</name>
<dbReference type="Proteomes" id="UP000054558">
    <property type="component" value="Unassembled WGS sequence"/>
</dbReference>
<gene>
    <name evidence="1" type="ORF">KFL_001440260</name>
</gene>
<reference evidence="1 2" key="1">
    <citation type="journal article" date="2014" name="Nat. Commun.">
        <title>Klebsormidium flaccidum genome reveals primary factors for plant terrestrial adaptation.</title>
        <authorList>
            <person name="Hori K."/>
            <person name="Maruyama F."/>
            <person name="Fujisawa T."/>
            <person name="Togashi T."/>
            <person name="Yamamoto N."/>
            <person name="Seo M."/>
            <person name="Sato S."/>
            <person name="Yamada T."/>
            <person name="Mori H."/>
            <person name="Tajima N."/>
            <person name="Moriyama T."/>
            <person name="Ikeuchi M."/>
            <person name="Watanabe M."/>
            <person name="Wada H."/>
            <person name="Kobayashi K."/>
            <person name="Saito M."/>
            <person name="Masuda T."/>
            <person name="Sasaki-Sekimoto Y."/>
            <person name="Mashiguchi K."/>
            <person name="Awai K."/>
            <person name="Shimojima M."/>
            <person name="Masuda S."/>
            <person name="Iwai M."/>
            <person name="Nobusawa T."/>
            <person name="Narise T."/>
            <person name="Kondo S."/>
            <person name="Saito H."/>
            <person name="Sato R."/>
            <person name="Murakawa M."/>
            <person name="Ihara Y."/>
            <person name="Oshima-Yamada Y."/>
            <person name="Ohtaka K."/>
            <person name="Satoh M."/>
            <person name="Sonobe K."/>
            <person name="Ishii M."/>
            <person name="Ohtani R."/>
            <person name="Kanamori-Sato M."/>
            <person name="Honoki R."/>
            <person name="Miyazaki D."/>
            <person name="Mochizuki H."/>
            <person name="Umetsu J."/>
            <person name="Higashi K."/>
            <person name="Shibata D."/>
            <person name="Kamiya Y."/>
            <person name="Sato N."/>
            <person name="Nakamura Y."/>
            <person name="Tabata S."/>
            <person name="Ida S."/>
            <person name="Kurokawa K."/>
            <person name="Ohta H."/>
        </authorList>
    </citation>
    <scope>NUCLEOTIDE SEQUENCE [LARGE SCALE GENOMIC DNA]</scope>
    <source>
        <strain evidence="1 2">NIES-2285</strain>
    </source>
</reference>